<sequence length="124" mass="13288">MFDGEMASMGFNVSIESYKTQIVSSQPYPKPEEANYLVAIFSHGLQASEVLYTQILQAVADSVKPSPQVKKLAASNLGSVPGLCVRDILADYITAAVTFFTTGGQSPLLSGVSAKYKVEFKMDG</sequence>
<dbReference type="EMBL" id="KV878214">
    <property type="protein sequence ID" value="OJJ33338.1"/>
    <property type="molecule type" value="Genomic_DNA"/>
</dbReference>
<protein>
    <submittedName>
        <fullName evidence="1">Uncharacterized protein</fullName>
    </submittedName>
</protein>
<dbReference type="VEuPathDB" id="FungiDB:ASPWEDRAFT_619517"/>
<evidence type="ECO:0000313" key="2">
    <source>
        <dbReference type="Proteomes" id="UP000184383"/>
    </source>
</evidence>
<keyword evidence="2" id="KW-1185">Reference proteome</keyword>
<gene>
    <name evidence="1" type="ORF">ASPWEDRAFT_619517</name>
</gene>
<accession>A0A1L9REN1</accession>
<organism evidence="1 2">
    <name type="scientific">Aspergillus wentii DTO 134E9</name>
    <dbReference type="NCBI Taxonomy" id="1073089"/>
    <lineage>
        <taxon>Eukaryota</taxon>
        <taxon>Fungi</taxon>
        <taxon>Dikarya</taxon>
        <taxon>Ascomycota</taxon>
        <taxon>Pezizomycotina</taxon>
        <taxon>Eurotiomycetes</taxon>
        <taxon>Eurotiomycetidae</taxon>
        <taxon>Eurotiales</taxon>
        <taxon>Aspergillaceae</taxon>
        <taxon>Aspergillus</taxon>
        <taxon>Aspergillus subgen. Cremei</taxon>
    </lineage>
</organism>
<dbReference type="RefSeq" id="XP_040687015.1">
    <property type="nucleotide sequence ID" value="XM_040838607.1"/>
</dbReference>
<dbReference type="AlphaFoldDB" id="A0A1L9REN1"/>
<evidence type="ECO:0000313" key="1">
    <source>
        <dbReference type="EMBL" id="OJJ33338.1"/>
    </source>
</evidence>
<reference evidence="2" key="1">
    <citation type="journal article" date="2017" name="Genome Biol.">
        <title>Comparative genomics reveals high biological diversity and specific adaptations in the industrially and medically important fungal genus Aspergillus.</title>
        <authorList>
            <person name="de Vries R.P."/>
            <person name="Riley R."/>
            <person name="Wiebenga A."/>
            <person name="Aguilar-Osorio G."/>
            <person name="Amillis S."/>
            <person name="Uchima C.A."/>
            <person name="Anderluh G."/>
            <person name="Asadollahi M."/>
            <person name="Askin M."/>
            <person name="Barry K."/>
            <person name="Battaglia E."/>
            <person name="Bayram O."/>
            <person name="Benocci T."/>
            <person name="Braus-Stromeyer S.A."/>
            <person name="Caldana C."/>
            <person name="Canovas D."/>
            <person name="Cerqueira G.C."/>
            <person name="Chen F."/>
            <person name="Chen W."/>
            <person name="Choi C."/>
            <person name="Clum A."/>
            <person name="Dos Santos R.A."/>
            <person name="Damasio A.R."/>
            <person name="Diallinas G."/>
            <person name="Emri T."/>
            <person name="Fekete E."/>
            <person name="Flipphi M."/>
            <person name="Freyberg S."/>
            <person name="Gallo A."/>
            <person name="Gournas C."/>
            <person name="Habgood R."/>
            <person name="Hainaut M."/>
            <person name="Harispe M.L."/>
            <person name="Henrissat B."/>
            <person name="Hilden K.S."/>
            <person name="Hope R."/>
            <person name="Hossain A."/>
            <person name="Karabika E."/>
            <person name="Karaffa L."/>
            <person name="Karanyi Z."/>
            <person name="Krasevec N."/>
            <person name="Kuo A."/>
            <person name="Kusch H."/>
            <person name="LaButti K."/>
            <person name="Lagendijk E.L."/>
            <person name="Lapidus A."/>
            <person name="Levasseur A."/>
            <person name="Lindquist E."/>
            <person name="Lipzen A."/>
            <person name="Logrieco A.F."/>
            <person name="MacCabe A."/>
            <person name="Maekelae M.R."/>
            <person name="Malavazi I."/>
            <person name="Melin P."/>
            <person name="Meyer V."/>
            <person name="Mielnichuk N."/>
            <person name="Miskei M."/>
            <person name="Molnar A.P."/>
            <person name="Mule G."/>
            <person name="Ngan C.Y."/>
            <person name="Orejas M."/>
            <person name="Orosz E."/>
            <person name="Ouedraogo J.P."/>
            <person name="Overkamp K.M."/>
            <person name="Park H.-S."/>
            <person name="Perrone G."/>
            <person name="Piumi F."/>
            <person name="Punt P.J."/>
            <person name="Ram A.F."/>
            <person name="Ramon A."/>
            <person name="Rauscher S."/>
            <person name="Record E."/>
            <person name="Riano-Pachon D.M."/>
            <person name="Robert V."/>
            <person name="Roehrig J."/>
            <person name="Ruller R."/>
            <person name="Salamov A."/>
            <person name="Salih N.S."/>
            <person name="Samson R.A."/>
            <person name="Sandor E."/>
            <person name="Sanguinetti M."/>
            <person name="Schuetze T."/>
            <person name="Sepcic K."/>
            <person name="Shelest E."/>
            <person name="Sherlock G."/>
            <person name="Sophianopoulou V."/>
            <person name="Squina F.M."/>
            <person name="Sun H."/>
            <person name="Susca A."/>
            <person name="Todd R.B."/>
            <person name="Tsang A."/>
            <person name="Unkles S.E."/>
            <person name="van de Wiele N."/>
            <person name="van Rossen-Uffink D."/>
            <person name="Oliveira J.V."/>
            <person name="Vesth T.C."/>
            <person name="Visser J."/>
            <person name="Yu J.-H."/>
            <person name="Zhou M."/>
            <person name="Andersen M.R."/>
            <person name="Archer D.B."/>
            <person name="Baker S.E."/>
            <person name="Benoit I."/>
            <person name="Brakhage A.A."/>
            <person name="Braus G.H."/>
            <person name="Fischer R."/>
            <person name="Frisvad J.C."/>
            <person name="Goldman G.H."/>
            <person name="Houbraken J."/>
            <person name="Oakley B."/>
            <person name="Pocsi I."/>
            <person name="Scazzocchio C."/>
            <person name="Seiboth B."/>
            <person name="vanKuyk P.A."/>
            <person name="Wortman J."/>
            <person name="Dyer P.S."/>
            <person name="Grigoriev I.V."/>
        </authorList>
    </citation>
    <scope>NUCLEOTIDE SEQUENCE [LARGE SCALE GENOMIC DNA]</scope>
    <source>
        <strain evidence="2">DTO 134E9</strain>
    </source>
</reference>
<dbReference type="GeneID" id="63754455"/>
<name>A0A1L9REN1_ASPWE</name>
<proteinExistence type="predicted"/>
<dbReference type="Proteomes" id="UP000184383">
    <property type="component" value="Unassembled WGS sequence"/>
</dbReference>